<evidence type="ECO:0000313" key="1">
    <source>
        <dbReference type="EMBL" id="EOB00864.1"/>
    </source>
</evidence>
<keyword evidence="2" id="KW-1185">Reference proteome</keyword>
<name>R0L5L4_ANAPL</name>
<dbReference type="AlphaFoldDB" id="R0L5L4"/>
<gene>
    <name evidence="1" type="ORF">Anapl_16058</name>
</gene>
<proteinExistence type="predicted"/>
<accession>R0L5L4</accession>
<reference evidence="2" key="1">
    <citation type="journal article" date="2013" name="Nat. Genet.">
        <title>The duck genome and transcriptome provide insight into an avian influenza virus reservoir species.</title>
        <authorList>
            <person name="Huang Y."/>
            <person name="Li Y."/>
            <person name="Burt D.W."/>
            <person name="Chen H."/>
            <person name="Zhang Y."/>
            <person name="Qian W."/>
            <person name="Kim H."/>
            <person name="Gan S."/>
            <person name="Zhao Y."/>
            <person name="Li J."/>
            <person name="Yi K."/>
            <person name="Feng H."/>
            <person name="Zhu P."/>
            <person name="Li B."/>
            <person name="Liu Q."/>
            <person name="Fairley S."/>
            <person name="Magor K.E."/>
            <person name="Du Z."/>
            <person name="Hu X."/>
            <person name="Goodman L."/>
            <person name="Tafer H."/>
            <person name="Vignal A."/>
            <person name="Lee T."/>
            <person name="Kim K.W."/>
            <person name="Sheng Z."/>
            <person name="An Y."/>
            <person name="Searle S."/>
            <person name="Herrero J."/>
            <person name="Groenen M.A."/>
            <person name="Crooijmans R.P."/>
            <person name="Faraut T."/>
            <person name="Cai Q."/>
            <person name="Webster R.G."/>
            <person name="Aldridge J.R."/>
            <person name="Warren W.C."/>
            <person name="Bartschat S."/>
            <person name="Kehr S."/>
            <person name="Marz M."/>
            <person name="Stadler P.F."/>
            <person name="Smith J."/>
            <person name="Kraus R.H."/>
            <person name="Zhao Y."/>
            <person name="Ren L."/>
            <person name="Fei J."/>
            <person name="Morisson M."/>
            <person name="Kaiser P."/>
            <person name="Griffin D.K."/>
            <person name="Rao M."/>
            <person name="Pitel F."/>
            <person name="Wang J."/>
            <person name="Li N."/>
        </authorList>
    </citation>
    <scope>NUCLEOTIDE SEQUENCE [LARGE SCALE GENOMIC DNA]</scope>
</reference>
<protein>
    <submittedName>
        <fullName evidence="1">Uncharacterized protein</fullName>
    </submittedName>
</protein>
<organism evidence="1 2">
    <name type="scientific">Anas platyrhynchos</name>
    <name type="common">Mallard</name>
    <name type="synonym">Anas boschas</name>
    <dbReference type="NCBI Taxonomy" id="8839"/>
    <lineage>
        <taxon>Eukaryota</taxon>
        <taxon>Metazoa</taxon>
        <taxon>Chordata</taxon>
        <taxon>Craniata</taxon>
        <taxon>Vertebrata</taxon>
        <taxon>Euteleostomi</taxon>
        <taxon>Archelosauria</taxon>
        <taxon>Archosauria</taxon>
        <taxon>Dinosauria</taxon>
        <taxon>Saurischia</taxon>
        <taxon>Theropoda</taxon>
        <taxon>Coelurosauria</taxon>
        <taxon>Aves</taxon>
        <taxon>Neognathae</taxon>
        <taxon>Galloanserae</taxon>
        <taxon>Anseriformes</taxon>
        <taxon>Anatidae</taxon>
        <taxon>Anatinae</taxon>
        <taxon>Anas</taxon>
    </lineage>
</organism>
<evidence type="ECO:0000313" key="2">
    <source>
        <dbReference type="Proteomes" id="UP000296049"/>
    </source>
</evidence>
<sequence length="256" mass="28659">MEATVQLWPLHSRRKAAAELEVQTGISSFLAFFWDCLYRRIANLKGKEIKAYFQDHVVLCKEKGRWPGKKEVSINENTAKDCAVLSPPQWETEAKGCLASCIRSSTGLVDCPNSGHTRGDMKHFVQSRMMVRKSSQCVQLQSRELSQCNIERPMPSLLPEKGYFTLLMRIQHTVRHQGRLQRMQDAEEHGEPMPLLCCTAWKDTDKCARSSSAGSGAASFGHQRDAQEAVCSCSAFPWPHVHRMDSVATAQTGCAS</sequence>
<dbReference type="Proteomes" id="UP000296049">
    <property type="component" value="Unassembled WGS sequence"/>
</dbReference>
<dbReference type="EMBL" id="KB743152">
    <property type="protein sequence ID" value="EOB00864.1"/>
    <property type="molecule type" value="Genomic_DNA"/>
</dbReference>